<organism evidence="11 12">
    <name type="scientific">Giardia intestinalis</name>
    <name type="common">Giardia lamblia</name>
    <dbReference type="NCBI Taxonomy" id="5741"/>
    <lineage>
        <taxon>Eukaryota</taxon>
        <taxon>Metamonada</taxon>
        <taxon>Diplomonadida</taxon>
        <taxon>Hexamitidae</taxon>
        <taxon>Giardiinae</taxon>
        <taxon>Giardia</taxon>
    </lineage>
</organism>
<proteinExistence type="predicted"/>
<dbReference type="EMBL" id="AHGT01000052">
    <property type="protein sequence ID" value="ESU36263.1"/>
    <property type="molecule type" value="Genomic_DNA"/>
</dbReference>
<dbReference type="GO" id="GO:0060271">
    <property type="term" value="P:cilium assembly"/>
    <property type="evidence" value="ECO:0007669"/>
    <property type="project" value="TreeGrafter"/>
</dbReference>
<accession>V6TBK0</accession>
<keyword evidence="4" id="KW-0853">WD repeat</keyword>
<feature type="coiled-coil region" evidence="9">
    <location>
        <begin position="3088"/>
        <end position="3122"/>
    </location>
</feature>
<evidence type="ECO:0000256" key="8">
    <source>
        <dbReference type="ARBA" id="ARBA00023273"/>
    </source>
</evidence>
<dbReference type="VEuPathDB" id="GiardiaDB:GL50581_1941"/>
<reference evidence="12" key="1">
    <citation type="submission" date="2012-02" db="EMBL/GenBank/DDBJ databases">
        <title>Genome sequencing of Giardia lamblia Genotypes A2 and B isolates (DH and GS) and comparative analysis with the genomes of Genotypes A1 and E (WB and Pig).</title>
        <authorList>
            <person name="Adam R."/>
            <person name="Dahlstrom E."/>
            <person name="Martens C."/>
            <person name="Bruno D."/>
            <person name="Barbian K."/>
            <person name="Porcella S.F."/>
            <person name="Nash T."/>
        </authorList>
    </citation>
    <scope>NUCLEOTIDE SEQUENCE</scope>
    <source>
        <strain evidence="12">DH</strain>
    </source>
</reference>
<gene>
    <name evidence="11" type="ORF">DHA2_16768</name>
</gene>
<evidence type="ECO:0000256" key="6">
    <source>
        <dbReference type="ARBA" id="ARBA00023054"/>
    </source>
</evidence>
<evidence type="ECO:0000256" key="3">
    <source>
        <dbReference type="ARBA" id="ARBA00022490"/>
    </source>
</evidence>
<protein>
    <submittedName>
        <fullName evidence="11">Uncharacterized protein</fullName>
    </submittedName>
</protein>
<comment type="caution">
    <text evidence="11">The sequence shown here is derived from an EMBL/GenBank/DDBJ whole genome shotgun (WGS) entry which is preliminary data.</text>
</comment>
<keyword evidence="6 9" id="KW-0175">Coiled coil</keyword>
<dbReference type="GO" id="GO:0005930">
    <property type="term" value="C:axoneme"/>
    <property type="evidence" value="ECO:0007669"/>
    <property type="project" value="TreeGrafter"/>
</dbReference>
<dbReference type="PANTHER" id="PTHR14885">
    <property type="entry name" value="CILIA- AND FLAGELLA-ASSOCIATED PROTEIN 43-RELATED"/>
    <property type="match status" value="1"/>
</dbReference>
<evidence type="ECO:0000313" key="12">
    <source>
        <dbReference type="Proteomes" id="UP000018320"/>
    </source>
</evidence>
<evidence type="ECO:0000256" key="1">
    <source>
        <dbReference type="ARBA" id="ARBA00004138"/>
    </source>
</evidence>
<keyword evidence="7" id="KW-0206">Cytoskeleton</keyword>
<dbReference type="PANTHER" id="PTHR14885:SF1">
    <property type="entry name" value="CILIA- AND FLAGELLA-ASSOCIATED PROTEIN 43"/>
    <property type="match status" value="1"/>
</dbReference>
<keyword evidence="8" id="KW-0966">Cell projection</keyword>
<feature type="coiled-coil region" evidence="9">
    <location>
        <begin position="2477"/>
        <end position="2522"/>
    </location>
</feature>
<sequence>VPNFDKEKQKAESRMTSESLLSQMYTGEELFHCYDRTFYAKGATVYVLNEDGSTIPFYTNGAGKIDALAVTEGAQYLFLAYTKLATSSIDVIGLETKTLIHTYQLPSDVTYISRMAISADSQVLAFITALPREVLYVMRLNHMNTALISAQLDLSSNRALLSFSTDEVARPGSLSSPRPSSWIGLSFCPEGHALMCISHRISLLVTFHFTAQFCYLVARQVGLNLRSSKRALTATEFISNNYIYSIDPQTIRGTDDFTDFSLSDQQAESLSAGQYIVSQQYGGSGLPMGKKTSQKLSSPDGDWSVHSEDEVSTLLQNVYSQSVDTSDRLHHDPLELLPLVSTYCSLDNNASTNPTDFGAISISTTLSSHFYSIDKVLDDEADELEDYFLFPNGLRTTDPLATLTNLIKVHNFNLMDIRKVFHFTGSHVWIPKQSVCLIVCRNMGILAVAVPDFKYIYSSENRKAVAAGSFIFPPPPKTAFLITDYGTNDPAFDMKTWVSAPDSLLGLGDGISNRYLSKYKTIPNLPLNGWYLGDRRLMSISSSVYLKADTQAMGSYPPNYDFAPPPESGSNITVHPDGELPNEETQNYKSYVLILCGFGDSTVKWFSLPLSAETTPLNTSDPVAPICTYTYASLGPVRYMTMVQLTDRSTYYQKGNSFHNIVCLCLFSEVFAYLPAHVLLDNSSPASSKPLMNQQPAIDQDPKNDGDTAQQLDAHYHSIMLPSKPALLCTIISSLAYRGENLRATHFRSLINIKIMANLEVNRGILSHNAYRLIIYALSKYNSGVLIDHRNKRCAKTDSGSHRSIKPKALKADLKEPSCSSNPFISVSDYVPLVTVCRPISPSPFACNTVRNSVAFLSFPMSALTPQKAEVLQKSQNTLQSSSPKTGRSIHCAYIGTLDCGRLYMLFSDEQHRVYTHYFSCRIPMSIMDNTWTVPDPICSMISLQESKFVITGHVSGYIRVFSSGFSNLDSLPLSHRMIINLIFRVKASDLPIVHLAASPSSSYITALDSADNLYLLGGPQYEFALYGFMQLKTQPHLTPQFVSQPEQAFSGDKPLQESVTFGYSHASLNFQSYIVERFTNFIIDGPSISSLLRRITELHDVTTQKCLPEQSDYGADLLFTEMSVMKEVDVLNPILPSPAVTPSIESQDITKDTHKVSQYFMTLYETSQMYAVPVRKHSMSSDVLSQNSHAGDADDEDNAALRQVLHTFCNNLRPTYNPFIDDFIPLLFNNTTDLVLTNDCIYISFSTGDILRLNYPQLNISSLRSELNAIVLQNDYDDALNSNSERDLENAYARYTKVVTDNLILPYSAMKPYIIRTGYAVKCIAVDPMCIPPPCSLSDLVYVGLEDGRVFCYISKHEIDQTMMSRISQYVQDTPLVGLPGSSGFSGICQMRGPITTLSVLHDGGLLAVTDMTGLTLVMQLCQVTTAFLKRVINQARDLNDMSGPNTAQSSTVILPTQSDMYIPTPHIYGMPISMTPTTYYYIDNESGTSLTTFSSLHSNSLLRGINTSVVDTHGSTISYFSEQSDHYCILLIGTSVGSVTLHSVDKALVTSAKQYVAALDSMVTQFLQVQTTQESMTISGTGSKAYIGWKLAIEQRQRARFAVLTTNDYQALTKLYENLLVSVSDSERIVDGCLWKHQTSLAPPLYTHHPMVITLECDEILSGVRDYDTLNCSTKDLLEQQGELRLDSALETVQVAIKQMQSRMELVVAPSYQDVSLRFAAQVCALRFNSRSKQKKLARLIGETQKLRESCRELEADNARILADHDLDAIYNGSDIRSLEGLLHVKQDLNLVSSEIPALTAIQSRVMSRDIAGSILSRIDSIKSFKASMKELETAADSLEVEQDHPESSIVDVNKLLRATARVSENAFRISDEVTLLVRSYLLKHMVKVEQYMKATLLRSLSYLHVLEDQLIHKASSDEIGYAVCGLADPCIHVVSFPIPKISGNIMTKARKVCLLRSAQIVSERYSIYAPQVTLQRAPQSKDNDDHSHRFKDNPNQIVFGSSTLPQPHKSIFTRIMTNKELPYDETGTLLDFSAALQYSPRVYHYKPKDPFFLEDNKVHLSNTDDQDQTKDSQDAAQTHLDLPGSQTLYSMLQLSTLIFDRAPQILFAQVAAGDSLGFVYPKLPTADVIGSHESLSLRRALFTEAECAFSIRAKQQILLLQAIGLLLMKDFNIKLAEERDKKYKLQSRIHDIAAQIKDNSKELVYLAKESVLMGLIEQERKRVFADLQSQGIGVEDAASKAAKQAILGLPNEDVIAQLAIENVDIKLLDINTITGYSPGGGDAGIEACESLAIMLGYNPYLQHNQSGDRKSYIDTLTDSLRTLANQCTMEKTLQTIVDFLAYINGTGLSEISKTGVSAADIQQAQLASANLLGFSLKFANLTNNSAVNAAILTLTDEGLFKIDHLKTLIRRIKEQEKTKNNVTNKEVLRLWYSYKRALYDMMRGAIDAANRVTVRDIPIPTVFGLDKIPGMKLTKEQEQELDIYNNKIKELVDKRLKEKRQLEASCGSLREQAEKLSMQFDNDRLHILRAIRFNAELKLQAIQLAIGSLNLRLLDRAKTLGATSDLTRYERYLSSETVALNNAELVASSILNRLQQRLVILRSAEKFYNLGIKRELQDPHFLKYLKQKSNPKITRNALRQYFTTKPDLDSAVRDLLNTTPAKQHSLTGTLASSTFSTSGVSAAISGVAPGSTSSQSGNISFDMIQNINTSVMNIADPQAVAASQQKQALLIESEEEAIRWLAQTHSIVAHYEEGDFRDLTFEVALAEALYFDSNDTPAEIANLMSLPAPENPVIVSLIHKIVPLHGLPNITQLLSQVPSNNQELKIFDVIRCTKLALELQIYETTKLLQDVQTHVGKLKMEGSFFAGKLERHHSDTLALSRQLNAEFINLPLLVLVSEGQVESSRAWDFAVDKKPLVFGGIRVGIDIEKTQTRFLNRTINKFDEDYTNIELDADWDPEKTNTVEMDNEDEGVLLQDNSSFVILGSSYIDELNDRIRGLGERRSTVLMNLARFRQQTKIVQYRINLIEWQRKDAIAQTKDYQLIRVSKEMHDVLRESSSTTEKRSREVSTVQRKLEHTRKANILANNQLENKINAVPLEIQAIEQQNIAIEARINELRAKNIQRRQAIPEAELNEAEIDSKAEADKKFRRIAALRKMKELSKAQEEELQFLMRELEKLRRRTYPSFD</sequence>
<keyword evidence="3" id="KW-0963">Cytoplasm</keyword>
<dbReference type="Pfam" id="PF25828">
    <property type="entry name" value="CC_Cfap43"/>
    <property type="match status" value="1"/>
</dbReference>
<keyword evidence="5" id="KW-0677">Repeat</keyword>
<reference evidence="11 12" key="2">
    <citation type="journal article" date="2013" name="Genome Biol. Evol.">
        <title>Genome sequencing of Giardia lamblia genotypes A2 and B isolates (DH and GS) and comparative analysis with the genomes of genotypes A1 and E (WB and Pig).</title>
        <authorList>
            <person name="Adam R.D."/>
            <person name="Dahlstrom E.W."/>
            <person name="Martens C.A."/>
            <person name="Bruno D.P."/>
            <person name="Barbian K.D."/>
            <person name="Ricklefs S.M."/>
            <person name="Hernandez M.M."/>
            <person name="Narla N.P."/>
            <person name="Patel R.B."/>
            <person name="Porcella S.F."/>
            <person name="Nash T.E."/>
        </authorList>
    </citation>
    <scope>NUCLEOTIDE SEQUENCE [LARGE SCALE GENOMIC DNA]</scope>
    <source>
        <strain evidence="11 12">DH</strain>
    </source>
</reference>
<feature type="region of interest" description="Disordered" evidence="10">
    <location>
        <begin position="1979"/>
        <end position="2002"/>
    </location>
</feature>
<dbReference type="InterPro" id="IPR011044">
    <property type="entry name" value="Quino_amine_DH_bsu"/>
</dbReference>
<evidence type="ECO:0000256" key="10">
    <source>
        <dbReference type="SAM" id="MobiDB-lite"/>
    </source>
</evidence>
<feature type="compositionally biased region" description="Polar residues" evidence="10">
    <location>
        <begin position="687"/>
        <end position="697"/>
    </location>
</feature>
<evidence type="ECO:0000256" key="9">
    <source>
        <dbReference type="SAM" id="Coils"/>
    </source>
</evidence>
<evidence type="ECO:0000313" key="11">
    <source>
        <dbReference type="EMBL" id="ESU36263.1"/>
    </source>
</evidence>
<evidence type="ECO:0000256" key="5">
    <source>
        <dbReference type="ARBA" id="ARBA00022737"/>
    </source>
</evidence>
<dbReference type="VEuPathDB" id="GiardiaDB:QR46_4530"/>
<dbReference type="VEuPathDB" id="GiardiaDB:GL50803_0016768"/>
<feature type="non-terminal residue" evidence="11">
    <location>
        <position position="1"/>
    </location>
</feature>
<dbReference type="VEuPathDB" id="GiardiaDB:DHA2_16768"/>
<dbReference type="SUPFAM" id="SSF50969">
    <property type="entry name" value="YVTN repeat-like/Quinoprotein amine dehydrogenase"/>
    <property type="match status" value="1"/>
</dbReference>
<dbReference type="Proteomes" id="UP000018320">
    <property type="component" value="Unassembled WGS sequence"/>
</dbReference>
<evidence type="ECO:0000256" key="7">
    <source>
        <dbReference type="ARBA" id="ARBA00023212"/>
    </source>
</evidence>
<evidence type="ECO:0000256" key="2">
    <source>
        <dbReference type="ARBA" id="ARBA00004245"/>
    </source>
</evidence>
<feature type="region of interest" description="Disordered" evidence="10">
    <location>
        <begin position="687"/>
        <end position="709"/>
    </location>
</feature>
<comment type="subcellular location">
    <subcellularLocation>
        <location evidence="1">Cell projection</location>
        <location evidence="1">Cilium</location>
    </subcellularLocation>
    <subcellularLocation>
        <location evidence="2">Cytoplasm</location>
        <location evidence="2">Cytoskeleton</location>
    </subcellularLocation>
</comment>
<feature type="compositionally biased region" description="Basic and acidic residues" evidence="10">
    <location>
        <begin position="1982"/>
        <end position="1995"/>
    </location>
</feature>
<evidence type="ECO:0000256" key="4">
    <source>
        <dbReference type="ARBA" id="ARBA00022574"/>
    </source>
</evidence>
<name>V6TBK0_GIAIN</name>
<feature type="coiled-coil region" evidence="9">
    <location>
        <begin position="3156"/>
        <end position="3183"/>
    </location>
</feature>